<feature type="domain" description="ABC3 transporter permease C-terminal" evidence="8">
    <location>
        <begin position="663"/>
        <end position="774"/>
    </location>
</feature>
<feature type="transmembrane region" description="Helical" evidence="7">
    <location>
        <begin position="357"/>
        <end position="381"/>
    </location>
</feature>
<reference evidence="10 11" key="2">
    <citation type="journal article" date="2013" name="Stand. Genomic Sci.">
        <title>Complete genome sequence of Halorhodospira halophila SL1.</title>
        <authorList>
            <person name="Challacombe J.F."/>
            <person name="Majid S."/>
            <person name="Deole R."/>
            <person name="Brettin T.S."/>
            <person name="Bruce D."/>
            <person name="Delano S.F."/>
            <person name="Detter J.C."/>
            <person name="Gleasner C.D."/>
            <person name="Han C.S."/>
            <person name="Misra M."/>
            <person name="Reitenga K.G."/>
            <person name="Mikhailova N."/>
            <person name="Woyke T."/>
            <person name="Pitluck S."/>
            <person name="Nolan M."/>
            <person name="Land M.L."/>
            <person name="Saunders E."/>
            <person name="Tapia R."/>
            <person name="Lapidus A."/>
            <person name="Ivanova N."/>
            <person name="Hoff W.D."/>
        </authorList>
    </citation>
    <scope>NUCLEOTIDE SEQUENCE [LARGE SCALE GENOMIC DNA]</scope>
    <source>
        <strain evidence="11">DSM 244 / SL1</strain>
    </source>
</reference>
<dbReference type="EMBL" id="CP000544">
    <property type="protein sequence ID" value="ABM62681.1"/>
    <property type="molecule type" value="Genomic_DNA"/>
</dbReference>
<feature type="transmembrane region" description="Helical" evidence="7">
    <location>
        <begin position="651"/>
        <end position="675"/>
    </location>
</feature>
<comment type="subcellular location">
    <subcellularLocation>
        <location evidence="1">Cell membrane</location>
        <topology evidence="1">Multi-pass membrane protein</topology>
    </subcellularLocation>
</comment>
<gene>
    <name evidence="10" type="ordered locus">Hhal_1917</name>
</gene>
<evidence type="ECO:0000256" key="4">
    <source>
        <dbReference type="ARBA" id="ARBA00022692"/>
    </source>
</evidence>
<evidence type="ECO:0008006" key="12">
    <source>
        <dbReference type="Google" id="ProtNLM"/>
    </source>
</evidence>
<comment type="similarity">
    <text evidence="2">Belongs to the ABC-4 integral membrane protein family. LolC/E subfamily.</text>
</comment>
<evidence type="ECO:0000256" key="7">
    <source>
        <dbReference type="SAM" id="Phobius"/>
    </source>
</evidence>
<dbReference type="RefSeq" id="WP_011814703.1">
    <property type="nucleotide sequence ID" value="NC_008789.1"/>
</dbReference>
<evidence type="ECO:0000313" key="11">
    <source>
        <dbReference type="Proteomes" id="UP000000647"/>
    </source>
</evidence>
<evidence type="ECO:0000256" key="2">
    <source>
        <dbReference type="ARBA" id="ARBA00005236"/>
    </source>
</evidence>
<proteinExistence type="inferred from homology"/>
<dbReference type="GO" id="GO:0044874">
    <property type="term" value="P:lipoprotein localization to outer membrane"/>
    <property type="evidence" value="ECO:0007669"/>
    <property type="project" value="TreeGrafter"/>
</dbReference>
<evidence type="ECO:0000259" key="9">
    <source>
        <dbReference type="Pfam" id="PF12704"/>
    </source>
</evidence>
<dbReference type="KEGG" id="hha:Hhal_1917"/>
<protein>
    <recommendedName>
        <fullName evidence="12">ABC3 transporter permease protein domain-containing protein</fullName>
    </recommendedName>
</protein>
<dbReference type="InterPro" id="IPR003838">
    <property type="entry name" value="ABC3_permease_C"/>
</dbReference>
<organism evidence="10 11">
    <name type="scientific">Halorhodospira halophila (strain DSM 244 / SL1)</name>
    <name type="common">Ectothiorhodospira halophila (strain DSM 244 / SL1)</name>
    <dbReference type="NCBI Taxonomy" id="349124"/>
    <lineage>
        <taxon>Bacteria</taxon>
        <taxon>Pseudomonadati</taxon>
        <taxon>Pseudomonadota</taxon>
        <taxon>Gammaproteobacteria</taxon>
        <taxon>Chromatiales</taxon>
        <taxon>Ectothiorhodospiraceae</taxon>
        <taxon>Halorhodospira</taxon>
    </lineage>
</organism>
<keyword evidence="11" id="KW-1185">Reference proteome</keyword>
<keyword evidence="6 7" id="KW-0472">Membrane</keyword>
<dbReference type="STRING" id="349124.Hhal_1917"/>
<name>A1WYB9_HALHL</name>
<evidence type="ECO:0000256" key="3">
    <source>
        <dbReference type="ARBA" id="ARBA00022475"/>
    </source>
</evidence>
<evidence type="ECO:0000256" key="5">
    <source>
        <dbReference type="ARBA" id="ARBA00022989"/>
    </source>
</evidence>
<evidence type="ECO:0000313" key="10">
    <source>
        <dbReference type="EMBL" id="ABM62681.1"/>
    </source>
</evidence>
<feature type="transmembrane region" description="Helical" evidence="7">
    <location>
        <begin position="749"/>
        <end position="770"/>
    </location>
</feature>
<feature type="domain" description="ABC3 transporter permease C-terminal" evidence="8">
    <location>
        <begin position="269"/>
        <end position="389"/>
    </location>
</feature>
<evidence type="ECO:0000256" key="6">
    <source>
        <dbReference type="ARBA" id="ARBA00023136"/>
    </source>
</evidence>
<feature type="transmembrane region" description="Helical" evidence="7">
    <location>
        <begin position="430"/>
        <end position="452"/>
    </location>
</feature>
<dbReference type="InterPro" id="IPR025857">
    <property type="entry name" value="MacB_PCD"/>
</dbReference>
<feature type="transmembrane region" description="Helical" evidence="7">
    <location>
        <begin position="20"/>
        <end position="43"/>
    </location>
</feature>
<dbReference type="OrthoDB" id="5137249at2"/>
<sequence>MTALTRKLLRELGLMRGQVIAIAVVIAGGVATLMMFLTALFALTDTRDAFYQEYRFADLFAAAERAPRGLVEEIGGIDGVQRVEDRVVAAANLDVPGYDNPVTGRILSLPEGRQPDMNRLHLRHGRLPEPGREQEAVVSDAFAEAHGLRPGDGLAAVVRGRYQRLEVVGVAVSPEFIYQIRPGEILPDYERYGILWMNRRALAAAYDMDGAFNDLLLTLQHGARPGDVIDAVDRLLEPWGGRGAYGRADQLSHALLEDELTQLANLAYVLPAIFLGVAAFLLNVVVGRLIATQREIIGTLKAFGYSRLAIATHYMRLVLLIVGLGVAVGVAVGYWLGGHLAELYAEFFRFPFLEFRLQLPVVAIAAGVTAASALLGTWMAVRRAARLPPAEAMRPEPPPTYRPTVVERLGLQRWFSQPTRMILRGIERRPLRAVLATLGIALAVAVLMIGPYQRNALNTMIDVQFNLVQRDDVTVSFYEPTSRKALHELAGLPGVDRAEPFRQVAAEVAFGHRRHRMAVLGLEPGADLRRLLDTDLRTVPLPEEGVVLTDYLADQLQVGPGDTLEIRVLEGRRQTLEVPVSGVIAEYLGVSVYMDLDALNRLLGDGDAISGAWLGLAGPERGALLRELDRRPRVAGATEADAAMRNFEENVAGTMMVTAAMTTLLAGAIAFGVVYNNARIALAERSRELASLRVLGFTRREIAYLLLGEQALLIAAALPVGFVIGHYLYAIIVQAAESELYRVPMIPSPAGMALATLVILAVAGLSAWVVRRRLDRLDMVEALKSRE</sequence>
<dbReference type="Pfam" id="PF02687">
    <property type="entry name" value="FtsX"/>
    <property type="match status" value="2"/>
</dbReference>
<keyword evidence="3" id="KW-1003">Cell membrane</keyword>
<feature type="transmembrane region" description="Helical" evidence="7">
    <location>
        <begin position="266"/>
        <end position="291"/>
    </location>
</feature>
<reference evidence="11" key="1">
    <citation type="submission" date="2006-12" db="EMBL/GenBank/DDBJ databases">
        <title>Complete sequence of Halorhodospira halophila SL1.</title>
        <authorList>
            <consortium name="US DOE Joint Genome Institute"/>
            <person name="Copeland A."/>
            <person name="Lucas S."/>
            <person name="Lapidus A."/>
            <person name="Barry K."/>
            <person name="Detter J.C."/>
            <person name="Glavina del Rio T."/>
            <person name="Hammon N."/>
            <person name="Israni S."/>
            <person name="Dalin E."/>
            <person name="Tice H."/>
            <person name="Pitluck S."/>
            <person name="Saunders E."/>
            <person name="Brettin T."/>
            <person name="Bruce D."/>
            <person name="Han C."/>
            <person name="Tapia R."/>
            <person name="Schmutz J."/>
            <person name="Larimer F."/>
            <person name="Land M."/>
            <person name="Hauser L."/>
            <person name="Kyrpides N."/>
            <person name="Mikhailova N."/>
            <person name="Hoff W."/>
            <person name="Richardson P."/>
        </authorList>
    </citation>
    <scope>NUCLEOTIDE SEQUENCE [LARGE SCALE GENOMIC DNA]</scope>
    <source>
        <strain evidence="11">DSM 244 / SL1</strain>
    </source>
</reference>
<keyword evidence="4 7" id="KW-0812">Transmembrane</keyword>
<dbReference type="GO" id="GO:0098797">
    <property type="term" value="C:plasma membrane protein complex"/>
    <property type="evidence" value="ECO:0007669"/>
    <property type="project" value="TreeGrafter"/>
</dbReference>
<dbReference type="HOGENOM" id="CLU_005531_2_0_6"/>
<dbReference type="InterPro" id="IPR051447">
    <property type="entry name" value="Lipoprotein-release_system"/>
</dbReference>
<feature type="transmembrane region" description="Helical" evidence="7">
    <location>
        <begin position="317"/>
        <end position="337"/>
    </location>
</feature>
<feature type="transmembrane region" description="Helical" evidence="7">
    <location>
        <begin position="702"/>
        <end position="729"/>
    </location>
</feature>
<dbReference type="eggNOG" id="COG0577">
    <property type="taxonomic scope" value="Bacteria"/>
</dbReference>
<dbReference type="Pfam" id="PF12704">
    <property type="entry name" value="MacB_PCD"/>
    <property type="match status" value="1"/>
</dbReference>
<evidence type="ECO:0000259" key="8">
    <source>
        <dbReference type="Pfam" id="PF02687"/>
    </source>
</evidence>
<evidence type="ECO:0000256" key="1">
    <source>
        <dbReference type="ARBA" id="ARBA00004651"/>
    </source>
</evidence>
<dbReference type="PANTHER" id="PTHR30489">
    <property type="entry name" value="LIPOPROTEIN-RELEASING SYSTEM TRANSMEMBRANE PROTEIN LOLE"/>
    <property type="match status" value="1"/>
</dbReference>
<keyword evidence="5 7" id="KW-1133">Transmembrane helix</keyword>
<dbReference type="Proteomes" id="UP000000647">
    <property type="component" value="Chromosome"/>
</dbReference>
<dbReference type="PANTHER" id="PTHR30489:SF0">
    <property type="entry name" value="LIPOPROTEIN-RELEASING SYSTEM TRANSMEMBRANE PROTEIN LOLE"/>
    <property type="match status" value="1"/>
</dbReference>
<accession>A1WYB9</accession>
<dbReference type="AlphaFoldDB" id="A1WYB9"/>
<feature type="domain" description="MacB-like periplasmic core" evidence="9">
    <location>
        <begin position="434"/>
        <end position="607"/>
    </location>
</feature>